<keyword evidence="2" id="KW-1185">Reference proteome</keyword>
<organism evidence="1 2">
    <name type="scientific">Trichonephila clavata</name>
    <name type="common">Joro spider</name>
    <name type="synonym">Nephila clavata</name>
    <dbReference type="NCBI Taxonomy" id="2740835"/>
    <lineage>
        <taxon>Eukaryota</taxon>
        <taxon>Metazoa</taxon>
        <taxon>Ecdysozoa</taxon>
        <taxon>Arthropoda</taxon>
        <taxon>Chelicerata</taxon>
        <taxon>Arachnida</taxon>
        <taxon>Araneae</taxon>
        <taxon>Araneomorphae</taxon>
        <taxon>Entelegynae</taxon>
        <taxon>Araneoidea</taxon>
        <taxon>Nephilidae</taxon>
        <taxon>Trichonephila</taxon>
    </lineage>
</organism>
<sequence>MRFPFICDHCCVVIHLEFKPFPQSQTSQSTFLWTVPHHRNLQVVICIQDRTQRGHSTVTSPQLPEYQFLCVCAFGKRRQSFKDPGQRGPKRFALFMPSMPVQGKMESFFEVGL</sequence>
<dbReference type="Proteomes" id="UP000887116">
    <property type="component" value="Unassembled WGS sequence"/>
</dbReference>
<accession>A0A8X6FBH3</accession>
<protein>
    <submittedName>
        <fullName evidence="1">Uncharacterized protein</fullName>
    </submittedName>
</protein>
<name>A0A8X6FBH3_TRICU</name>
<evidence type="ECO:0000313" key="1">
    <source>
        <dbReference type="EMBL" id="GFQ76090.1"/>
    </source>
</evidence>
<reference evidence="1" key="1">
    <citation type="submission" date="2020-07" db="EMBL/GenBank/DDBJ databases">
        <title>Multicomponent nature underlies the extraordinary mechanical properties of spider dragline silk.</title>
        <authorList>
            <person name="Kono N."/>
            <person name="Nakamura H."/>
            <person name="Mori M."/>
            <person name="Yoshida Y."/>
            <person name="Ohtoshi R."/>
            <person name="Malay A.D."/>
            <person name="Moran D.A.P."/>
            <person name="Tomita M."/>
            <person name="Numata K."/>
            <person name="Arakawa K."/>
        </authorList>
    </citation>
    <scope>NUCLEOTIDE SEQUENCE</scope>
</reference>
<proteinExistence type="predicted"/>
<dbReference type="EMBL" id="BMAO01021626">
    <property type="protein sequence ID" value="GFQ76090.1"/>
    <property type="molecule type" value="Genomic_DNA"/>
</dbReference>
<gene>
    <name evidence="1" type="ORF">TNCT_674561</name>
</gene>
<dbReference type="AlphaFoldDB" id="A0A8X6FBH3"/>
<comment type="caution">
    <text evidence="1">The sequence shown here is derived from an EMBL/GenBank/DDBJ whole genome shotgun (WGS) entry which is preliminary data.</text>
</comment>
<evidence type="ECO:0000313" key="2">
    <source>
        <dbReference type="Proteomes" id="UP000887116"/>
    </source>
</evidence>